<reference evidence="1" key="2">
    <citation type="submission" date="2020-09" db="EMBL/GenBank/DDBJ databases">
        <authorList>
            <person name="Sun Q."/>
            <person name="Ohkuma M."/>
        </authorList>
    </citation>
    <scope>NUCLEOTIDE SEQUENCE</scope>
    <source>
        <strain evidence="1">JCM 4988</strain>
    </source>
</reference>
<accession>A0A918UNM6</accession>
<name>A0A918UNM6_9ACTN</name>
<gene>
    <name evidence="1" type="ORF">GCM10010387_15560</name>
</gene>
<sequence length="1423" mass="145497">MPVQPLPCGPDPSAGDPGFDVEGSLLCDIDANGDLIAVALVEAVYDAETGVRTGTRLVNPATGALYVVQGTLQPCPADCKASEWLVLCDVVEDVGPAQAIWDTTQNTDQGWLLTASADPAPANGVPPSPPIVEADGSGTFSFNIQPGHVGNFAGVYTWTKTFNAPTAGPYDLAFNATAVDDVWSGVRVNGSPLTPSNGTQRVTLAAGANTIEMDLRNTVTGHAQLGVNTTFAAVTDTCAPFLRRIVSTCSGTVESTADFTMDATTPHVLTGTPQSCDTCGSSGSSASTPAGPDVEVDKVCDQGVTLDRVRVFDSAGNATTEVFYGTGGAPVATPTGYTPGPCLPVPCGDTEHLVLCDTAVLPGSTPATFNLTENQTVIPTTSFFSAFKANGGWAQSPTTAAQEQAFWDSAAALTFPAGSGAASPNTPVFRSSIGADLDFTTDCGYATGDVTFTVDLRNTSLDNPGSAGPDYDIAEIALLNKATGAKLAGTYFQASEFPVGGPAVLKSLTASNVPASAFPNLVLVVWVVTWSNYALQGLHSNSFEANFHGATVNLDGTCSRTEFLRTLTRDCTGTVTATTDTELDGVTPYVVTGDVSQCTEPSGSDTRTLVDPGTDAETITLCDDNGPFLRTFLTDVNGVLTVVRDSDLAGLPYSPVGTVGLCKCGDTECELLCDVVEGSANPPTPPIAGQPTTTDRAPTHNVPGIPQVPGGGAAFWSGGTTHFPVGSPQPPGTQTAQAIEGLITAPVPPCVDPAGTVQVDISFRLHQLGPNAGFGGTGGMTLYNGAASVAFAGPPSNTPPGYLATLTLTATVPVADLVAGNISAYLGLESAQTDTAPGAQQTVKAWDADQFTITLEFQDVIPCAASVTPFRRCTTYDCNGNPTGTTDTDLGGAPYLVQGEARDCGRTDAEETILCDDNGPFLRHTRYTEQGAVAEVYDTDLTGAVYTTVGTVGVCPTPDVDRAVVVLCDTAAGGAMTPFLRHVLTDETGAVLSTADTALDGTTPYAPTGTVGVCQPKDPAVVGEFILCDNAGPFVRKLIQTAAGAVTAVVNLTLAGAPYVPVGTVKRCDDCPTVLGEVCYSPPLPGARLSDNWAGSTSTTPPGSRVWTNPNFAGVGITVTETVTPDTGAALTANGVRNTATSPATQHTSINLGALRSNVVVRLEFFGAASGERLRNISPAFDTLTGNGTAVLGNTGVDGGPAADGIIDLTFIGPVQTIAWDYAPTGAGLSVQSNITFTEILPGGDSARAARVHNCDGTYSLTDLRTGTVLNEATISVFDCPCCPTTTAELVCADGAPAIRRETVDADGTVTAEVFTTAGGNVITPAAWTPGPCAAVAVTAQHKDVTAGTSWTPADAGGTVTALTYTVLAGTATVTDQNGTAVSALPTGLTVSWENNEEGTLSPPQSVTADVGSRVLVHWTVAV</sequence>
<dbReference type="RefSeq" id="WP_190122178.1">
    <property type="nucleotide sequence ID" value="NZ_BMWG01000003.1"/>
</dbReference>
<reference evidence="1" key="1">
    <citation type="journal article" date="2014" name="Int. J. Syst. Evol. Microbiol.">
        <title>Complete genome sequence of Corynebacterium casei LMG S-19264T (=DSM 44701T), isolated from a smear-ripened cheese.</title>
        <authorList>
            <consortium name="US DOE Joint Genome Institute (JGI-PGF)"/>
            <person name="Walter F."/>
            <person name="Albersmeier A."/>
            <person name="Kalinowski J."/>
            <person name="Ruckert C."/>
        </authorList>
    </citation>
    <scope>NUCLEOTIDE SEQUENCE</scope>
    <source>
        <strain evidence="1">JCM 4988</strain>
    </source>
</reference>
<protein>
    <submittedName>
        <fullName evidence="1">Uncharacterized protein</fullName>
    </submittedName>
</protein>
<keyword evidence="2" id="KW-1185">Reference proteome</keyword>
<evidence type="ECO:0000313" key="1">
    <source>
        <dbReference type="EMBL" id="GGZ23321.1"/>
    </source>
</evidence>
<proteinExistence type="predicted"/>
<comment type="caution">
    <text evidence="1">The sequence shown here is derived from an EMBL/GenBank/DDBJ whole genome shotgun (WGS) entry which is preliminary data.</text>
</comment>
<organism evidence="1 2">
    <name type="scientific">Streptomyces inusitatus</name>
    <dbReference type="NCBI Taxonomy" id="68221"/>
    <lineage>
        <taxon>Bacteria</taxon>
        <taxon>Bacillati</taxon>
        <taxon>Actinomycetota</taxon>
        <taxon>Actinomycetes</taxon>
        <taxon>Kitasatosporales</taxon>
        <taxon>Streptomycetaceae</taxon>
        <taxon>Streptomyces</taxon>
    </lineage>
</organism>
<dbReference type="Proteomes" id="UP000630936">
    <property type="component" value="Unassembled WGS sequence"/>
</dbReference>
<evidence type="ECO:0000313" key="2">
    <source>
        <dbReference type="Proteomes" id="UP000630936"/>
    </source>
</evidence>
<dbReference type="EMBL" id="BMWG01000003">
    <property type="protein sequence ID" value="GGZ23321.1"/>
    <property type="molecule type" value="Genomic_DNA"/>
</dbReference>